<keyword evidence="1" id="KW-0472">Membrane</keyword>
<dbReference type="PANTHER" id="PTHR39430:SF1">
    <property type="entry name" value="PROTEASE"/>
    <property type="match status" value="1"/>
</dbReference>
<feature type="transmembrane region" description="Helical" evidence="1">
    <location>
        <begin position="66"/>
        <end position="87"/>
    </location>
</feature>
<evidence type="ECO:0000259" key="2">
    <source>
        <dbReference type="Pfam" id="PF02517"/>
    </source>
</evidence>
<name>A0A4R6FPU0_9SPHN</name>
<evidence type="ECO:0000313" key="4">
    <source>
        <dbReference type="Proteomes" id="UP000295493"/>
    </source>
</evidence>
<feature type="domain" description="CAAX prenyl protease 2/Lysostaphin resistance protein A-like" evidence="2">
    <location>
        <begin position="138"/>
        <end position="229"/>
    </location>
</feature>
<protein>
    <recommendedName>
        <fullName evidence="2">CAAX prenyl protease 2/Lysostaphin resistance protein A-like domain-containing protein</fullName>
    </recommendedName>
</protein>
<dbReference type="RefSeq" id="WP_133495242.1">
    <property type="nucleotide sequence ID" value="NZ_BMLU01000004.1"/>
</dbReference>
<gene>
    <name evidence="3" type="ORF">EV664_104183</name>
</gene>
<sequence>MTIKVELGDARVLAPGKWRWLRALAWMALLAVVTVFAFGLVAGGLIGVAASRAGVGPGAVDPTITLLGTLLGALVGPALYAALVGWGEKRRASELRLRFFPVEVAAGLVIGAVMMAVTVAIAWGAGWMRVETAPVRSVIGALNDTVQSGVMEEVLFRLIILRLLWRAFGAWPALGLSALIFGLVHLPNPNADLFSALCIAVEAGVMLATFYILTGRAWLSIGVHAGWNFTQGWVFGAAVSGTSGFAGGPLVTRPAEGVASWLSGGAFGPEASIAGLIVGGGVGAYMLRLCHQRGRLG</sequence>
<keyword evidence="1" id="KW-0812">Transmembrane</keyword>
<keyword evidence="1" id="KW-1133">Transmembrane helix</keyword>
<accession>A0A4R6FPU0</accession>
<reference evidence="3 4" key="1">
    <citation type="submission" date="2019-03" db="EMBL/GenBank/DDBJ databases">
        <title>Genomic Encyclopedia of Type Strains, Phase IV (KMG-IV): sequencing the most valuable type-strain genomes for metagenomic binning, comparative biology and taxonomic classification.</title>
        <authorList>
            <person name="Goeker M."/>
        </authorList>
    </citation>
    <scope>NUCLEOTIDE SEQUENCE [LARGE SCALE GENOMIC DNA]</scope>
    <source>
        <strain evidence="3 4">DSM 25059</strain>
    </source>
</reference>
<dbReference type="GO" id="GO:0080120">
    <property type="term" value="P:CAAX-box protein maturation"/>
    <property type="evidence" value="ECO:0007669"/>
    <property type="project" value="UniProtKB-ARBA"/>
</dbReference>
<evidence type="ECO:0000313" key="3">
    <source>
        <dbReference type="EMBL" id="TDN83699.1"/>
    </source>
</evidence>
<evidence type="ECO:0000256" key="1">
    <source>
        <dbReference type="SAM" id="Phobius"/>
    </source>
</evidence>
<organism evidence="3 4">
    <name type="scientific">Stakelama pacifica</name>
    <dbReference type="NCBI Taxonomy" id="517720"/>
    <lineage>
        <taxon>Bacteria</taxon>
        <taxon>Pseudomonadati</taxon>
        <taxon>Pseudomonadota</taxon>
        <taxon>Alphaproteobacteria</taxon>
        <taxon>Sphingomonadales</taxon>
        <taxon>Sphingomonadaceae</taxon>
        <taxon>Stakelama</taxon>
    </lineage>
</organism>
<feature type="transmembrane region" description="Helical" evidence="1">
    <location>
        <begin position="99"/>
        <end position="125"/>
    </location>
</feature>
<keyword evidence="4" id="KW-1185">Reference proteome</keyword>
<dbReference type="Proteomes" id="UP000295493">
    <property type="component" value="Unassembled WGS sequence"/>
</dbReference>
<feature type="transmembrane region" description="Helical" evidence="1">
    <location>
        <begin position="193"/>
        <end position="213"/>
    </location>
</feature>
<dbReference type="EMBL" id="SNWD01000004">
    <property type="protein sequence ID" value="TDN83699.1"/>
    <property type="molecule type" value="Genomic_DNA"/>
</dbReference>
<dbReference type="OrthoDB" id="193898at2"/>
<feature type="transmembrane region" description="Helical" evidence="1">
    <location>
        <begin position="163"/>
        <end position="186"/>
    </location>
</feature>
<dbReference type="PANTHER" id="PTHR39430">
    <property type="entry name" value="MEMBRANE-ASSOCIATED PROTEASE-RELATED"/>
    <property type="match status" value="1"/>
</dbReference>
<comment type="caution">
    <text evidence="3">The sequence shown here is derived from an EMBL/GenBank/DDBJ whole genome shotgun (WGS) entry which is preliminary data.</text>
</comment>
<feature type="transmembrane region" description="Helical" evidence="1">
    <location>
        <begin position="20"/>
        <end position="46"/>
    </location>
</feature>
<dbReference type="AlphaFoldDB" id="A0A4R6FPU0"/>
<feature type="transmembrane region" description="Helical" evidence="1">
    <location>
        <begin position="271"/>
        <end position="290"/>
    </location>
</feature>
<dbReference type="InterPro" id="IPR003675">
    <property type="entry name" value="Rce1/LyrA-like_dom"/>
</dbReference>
<dbReference type="GO" id="GO:0004175">
    <property type="term" value="F:endopeptidase activity"/>
    <property type="evidence" value="ECO:0007669"/>
    <property type="project" value="UniProtKB-ARBA"/>
</dbReference>
<dbReference type="Pfam" id="PF02517">
    <property type="entry name" value="Rce1-like"/>
    <property type="match status" value="1"/>
</dbReference>
<proteinExistence type="predicted"/>